<dbReference type="InterPro" id="IPR006162">
    <property type="entry name" value="Ppantetheine_attach_site"/>
</dbReference>
<evidence type="ECO:0000259" key="3">
    <source>
        <dbReference type="PROSITE" id="PS50075"/>
    </source>
</evidence>
<protein>
    <submittedName>
        <fullName evidence="4">Acyl carrier protein</fullName>
    </submittedName>
</protein>
<dbReference type="AlphaFoldDB" id="A0A1M7YMR1"/>
<dbReference type="Gene3D" id="1.10.1200.10">
    <property type="entry name" value="ACP-like"/>
    <property type="match status" value="1"/>
</dbReference>
<dbReference type="PROSITE" id="PS50075">
    <property type="entry name" value="CARRIER"/>
    <property type="match status" value="1"/>
</dbReference>
<feature type="domain" description="Carrier" evidence="3">
    <location>
        <begin position="1"/>
        <end position="77"/>
    </location>
</feature>
<proteinExistence type="predicted"/>
<dbReference type="Pfam" id="PF00550">
    <property type="entry name" value="PP-binding"/>
    <property type="match status" value="1"/>
</dbReference>
<sequence>MNKNEVLKIIADLCAERNMDEIPEADELDKYGFDSISFITLIVNLEKRFNIKIDDDYLDYQKFRTVDDICKLIDRCGNA</sequence>
<dbReference type="OrthoDB" id="677810at2"/>
<evidence type="ECO:0000256" key="1">
    <source>
        <dbReference type="ARBA" id="ARBA00022450"/>
    </source>
</evidence>
<gene>
    <name evidence="4" type="ORF">SAMN02745217_04305</name>
</gene>
<dbReference type="PROSITE" id="PS00012">
    <property type="entry name" value="PHOSPHOPANTETHEINE"/>
    <property type="match status" value="1"/>
</dbReference>
<evidence type="ECO:0000313" key="4">
    <source>
        <dbReference type="EMBL" id="SHO53826.1"/>
    </source>
</evidence>
<dbReference type="SUPFAM" id="SSF47336">
    <property type="entry name" value="ACP-like"/>
    <property type="match status" value="1"/>
</dbReference>
<keyword evidence="1" id="KW-0596">Phosphopantetheine</keyword>
<reference evidence="4 5" key="1">
    <citation type="submission" date="2016-12" db="EMBL/GenBank/DDBJ databases">
        <authorList>
            <person name="Song W.-J."/>
            <person name="Kurnit D.M."/>
        </authorList>
    </citation>
    <scope>NUCLEOTIDE SEQUENCE [LARGE SCALE GENOMIC DNA]</scope>
    <source>
        <strain evidence="4 5">DSM 12503</strain>
    </source>
</reference>
<evidence type="ECO:0000313" key="5">
    <source>
        <dbReference type="Proteomes" id="UP000184612"/>
    </source>
</evidence>
<accession>A0A1M7YMR1</accession>
<keyword evidence="2" id="KW-0597">Phosphoprotein</keyword>
<evidence type="ECO:0000256" key="2">
    <source>
        <dbReference type="ARBA" id="ARBA00022553"/>
    </source>
</evidence>
<organism evidence="4 5">
    <name type="scientific">Anaerocolumna xylanovorans DSM 12503</name>
    <dbReference type="NCBI Taxonomy" id="1121345"/>
    <lineage>
        <taxon>Bacteria</taxon>
        <taxon>Bacillati</taxon>
        <taxon>Bacillota</taxon>
        <taxon>Clostridia</taxon>
        <taxon>Lachnospirales</taxon>
        <taxon>Lachnospiraceae</taxon>
        <taxon>Anaerocolumna</taxon>
    </lineage>
</organism>
<dbReference type="InterPro" id="IPR036736">
    <property type="entry name" value="ACP-like_sf"/>
</dbReference>
<dbReference type="EMBL" id="FRFD01000015">
    <property type="protein sequence ID" value="SHO53826.1"/>
    <property type="molecule type" value="Genomic_DNA"/>
</dbReference>
<dbReference type="RefSeq" id="WP_073590939.1">
    <property type="nucleotide sequence ID" value="NZ_FRFD01000015.1"/>
</dbReference>
<dbReference type="InterPro" id="IPR009081">
    <property type="entry name" value="PP-bd_ACP"/>
</dbReference>
<dbReference type="STRING" id="1121345.SAMN02745217_04305"/>
<name>A0A1M7YMR1_9FIRM</name>
<keyword evidence="5" id="KW-1185">Reference proteome</keyword>
<dbReference type="Proteomes" id="UP000184612">
    <property type="component" value="Unassembled WGS sequence"/>
</dbReference>